<dbReference type="Gene3D" id="1.10.533.10">
    <property type="entry name" value="Death Domain, Fas"/>
    <property type="match status" value="1"/>
</dbReference>
<dbReference type="GO" id="GO:0042981">
    <property type="term" value="P:regulation of apoptotic process"/>
    <property type="evidence" value="ECO:0007669"/>
    <property type="project" value="InterPro"/>
</dbReference>
<dbReference type="Pfam" id="PF01335">
    <property type="entry name" value="DED"/>
    <property type="match status" value="1"/>
</dbReference>
<dbReference type="InterPro" id="IPR011029">
    <property type="entry name" value="DEATH-like_dom_sf"/>
</dbReference>
<feature type="domain" description="DED" evidence="3">
    <location>
        <begin position="3"/>
        <end position="81"/>
    </location>
</feature>
<dbReference type="GO" id="GO:0005524">
    <property type="term" value="F:ATP binding"/>
    <property type="evidence" value="ECO:0007669"/>
    <property type="project" value="UniProtKB-KW"/>
</dbReference>
<protein>
    <recommendedName>
        <fullName evidence="7">NACHT domain-containing protein</fullName>
    </recommendedName>
</protein>
<dbReference type="SMART" id="SM00367">
    <property type="entry name" value="LRR_CC"/>
    <property type="match status" value="5"/>
</dbReference>
<dbReference type="PANTHER" id="PTHR46312:SF2">
    <property type="entry name" value="NUCLEOTIDE-BINDING OLIGOMERIZATION DOMAIN-CONTAINING PROTEIN 2-LIKE"/>
    <property type="match status" value="1"/>
</dbReference>
<dbReference type="InterPro" id="IPR001611">
    <property type="entry name" value="Leu-rich_rpt"/>
</dbReference>
<dbReference type="Pfam" id="PF05729">
    <property type="entry name" value="NACHT"/>
    <property type="match status" value="1"/>
</dbReference>
<organism evidence="5 6">
    <name type="scientific">Pocillopora meandrina</name>
    <dbReference type="NCBI Taxonomy" id="46732"/>
    <lineage>
        <taxon>Eukaryota</taxon>
        <taxon>Metazoa</taxon>
        <taxon>Cnidaria</taxon>
        <taxon>Anthozoa</taxon>
        <taxon>Hexacorallia</taxon>
        <taxon>Scleractinia</taxon>
        <taxon>Astrocoeniina</taxon>
        <taxon>Pocilloporidae</taxon>
        <taxon>Pocillopora</taxon>
    </lineage>
</organism>
<dbReference type="Gene3D" id="3.80.10.10">
    <property type="entry name" value="Ribonuclease Inhibitor"/>
    <property type="match status" value="2"/>
</dbReference>
<keyword evidence="6" id="KW-1185">Reference proteome</keyword>
<reference evidence="5 6" key="1">
    <citation type="submission" date="2022-05" db="EMBL/GenBank/DDBJ databases">
        <authorList>
            <consortium name="Genoscope - CEA"/>
            <person name="William W."/>
        </authorList>
    </citation>
    <scope>NUCLEOTIDE SEQUENCE [LARGE SCALE GENOMIC DNA]</scope>
</reference>
<dbReference type="InterPro" id="IPR007111">
    <property type="entry name" value="NACHT_NTPase"/>
</dbReference>
<dbReference type="CDD" id="cd00045">
    <property type="entry name" value="DED"/>
    <property type="match status" value="1"/>
</dbReference>
<dbReference type="SUPFAM" id="SSF47986">
    <property type="entry name" value="DEATH domain"/>
    <property type="match status" value="1"/>
</dbReference>
<dbReference type="InterPro" id="IPR032675">
    <property type="entry name" value="LRR_dom_sf"/>
</dbReference>
<gene>
    <name evidence="5" type="ORF">PMEA_00000649</name>
</gene>
<dbReference type="SUPFAM" id="SSF52047">
    <property type="entry name" value="RNI-like"/>
    <property type="match status" value="2"/>
</dbReference>
<dbReference type="Proteomes" id="UP001159428">
    <property type="component" value="Unassembled WGS sequence"/>
</dbReference>
<keyword evidence="1" id="KW-0547">Nucleotide-binding</keyword>
<feature type="domain" description="NACHT" evidence="4">
    <location>
        <begin position="165"/>
        <end position="283"/>
    </location>
</feature>
<dbReference type="EMBL" id="CALNXJ010000001">
    <property type="protein sequence ID" value="CAH3031830.1"/>
    <property type="molecule type" value="Genomic_DNA"/>
</dbReference>
<dbReference type="Pfam" id="PF13516">
    <property type="entry name" value="LRR_6"/>
    <property type="match status" value="3"/>
</dbReference>
<dbReference type="InterPro" id="IPR006553">
    <property type="entry name" value="Leu-rich_rpt_Cys-con_subtyp"/>
</dbReference>
<dbReference type="CDD" id="cd01120">
    <property type="entry name" value="RecA-like_superfamily"/>
    <property type="match status" value="1"/>
</dbReference>
<evidence type="ECO:0000256" key="2">
    <source>
        <dbReference type="ARBA" id="ARBA00022840"/>
    </source>
</evidence>
<dbReference type="PANTHER" id="PTHR46312">
    <property type="entry name" value="NACHT DOMAIN-CONTAINING PROTEIN"/>
    <property type="match status" value="1"/>
</dbReference>
<evidence type="ECO:0000259" key="4">
    <source>
        <dbReference type="PROSITE" id="PS50837"/>
    </source>
</evidence>
<evidence type="ECO:0000313" key="5">
    <source>
        <dbReference type="EMBL" id="CAH3031830.1"/>
    </source>
</evidence>
<dbReference type="PROSITE" id="PS50837">
    <property type="entry name" value="NACHT"/>
    <property type="match status" value="1"/>
</dbReference>
<dbReference type="PRINTS" id="PR00364">
    <property type="entry name" value="DISEASERSIST"/>
</dbReference>
<dbReference type="AlphaFoldDB" id="A0AAU9VQF9"/>
<evidence type="ECO:0000313" key="6">
    <source>
        <dbReference type="Proteomes" id="UP001159428"/>
    </source>
</evidence>
<comment type="caution">
    <text evidence="5">The sequence shown here is derived from an EMBL/GenBank/DDBJ whole genome shotgun (WGS) entry which is preliminary data.</text>
</comment>
<dbReference type="InterPro" id="IPR027417">
    <property type="entry name" value="P-loop_NTPase"/>
</dbReference>
<keyword evidence="2" id="KW-0067">ATP-binding</keyword>
<name>A0AAU9VQF9_9CNID</name>
<evidence type="ECO:0000256" key="1">
    <source>
        <dbReference type="ARBA" id="ARBA00022741"/>
    </source>
</evidence>
<sequence length="1084" mass="120955">MDQFRARLLSVSNGITNDELGQLKFVCKQHIPVGVLEKIARPLELFDELENRNLLSEGNTELLAELLSEINRFDLKDELLCVKVKNRSGDAVLHHMQESLWDHYQKSIGWIQPISWNDSFQIHIDHIYTNLEIISLVSQGRRCIQNPLDSYPMMFCSRPGCSKPRRILVEGEAGVGKSTFLCKIAHDWSRCDDKVLPFTVVILIELKQIKGSFKDAIIQQLFPSDFPIPVSQLLSYLASHQREVLFLLDGFDEANLSCLTHLQDILRGRIFRNSCVVLTSRPGKTTHIQRMMDTRLVITGFTTENIRSYVLKYFQDDASTAELLLSELETHPVIEDIAKVPLTAMLICALWEDAPDTAFEALSTLTTLFTELILLMVKRYFAKNAAGGEAKDGVFTDLEDIPKDLYNDLLVLGEISLNALLEDNLLFDVQALEKKLSNKTVFELGLLSQETSTSRLKPVQKCCFVHKSFQEYMAGLWLSREINCTANDPLRLKKVLSLTLKCVTKVSDSLLLNFVSGLVGDNFEIVFVPLLENLKETVNTSDSCEANDFLELFVLALFESHQGHLASKLGATLLDGILKLSGRDISPYGVRAMTYFMQNNPDLKSFVLEHSQLEKQTAAFFANSLSQMPSLRELCFNQNIVGDGVVEAFSRKLSPNLPLERFVFSGNASRRDIGDDFALIMKSCPNLRHLDLSYSGLGDEDMKDVIDALKFVPNLKSLDLSGCKLTQISVAYLSKKLSCTATLTSLSLENNIDLGAEGVKALTGGLPKVPHLENLSLHDVNRKTDVASETSRIIFTVLGEAFAHCPKLTRLDLSANLLHQGKFVGDCVRKTPRLVHLDLSGNAFQDEGAESLASALPCVPGLSELLLDKNQITCKGLVTLSEGFNCTPYLCKLSLKSNCISDVGVAALATVAPYICQMKELCLGYNNITEAGLNALFTSFKSFSSLQCLDFKGNLLSEEGISELGTKLCELPKLRHLYLWSPVAQHPSDQPTETTRSLEFSPATKLFPGLKYLEKWRQSATFADDKYLKCYVALKEETFKLLMTSAHSHASLEGIYLSQTAIPKGTDPQIYPRLRLVGQYRKEL</sequence>
<dbReference type="SMART" id="SM00368">
    <property type="entry name" value="LRR_RI"/>
    <property type="match status" value="7"/>
</dbReference>
<dbReference type="PROSITE" id="PS50168">
    <property type="entry name" value="DED"/>
    <property type="match status" value="1"/>
</dbReference>
<dbReference type="InterPro" id="IPR001875">
    <property type="entry name" value="DED_dom"/>
</dbReference>
<proteinExistence type="predicted"/>
<dbReference type="Gene3D" id="3.40.50.300">
    <property type="entry name" value="P-loop containing nucleotide triphosphate hydrolases"/>
    <property type="match status" value="1"/>
</dbReference>
<evidence type="ECO:0008006" key="7">
    <source>
        <dbReference type="Google" id="ProtNLM"/>
    </source>
</evidence>
<dbReference type="SUPFAM" id="SSF52540">
    <property type="entry name" value="P-loop containing nucleoside triphosphate hydrolases"/>
    <property type="match status" value="1"/>
</dbReference>
<accession>A0AAU9VQF9</accession>
<evidence type="ECO:0000259" key="3">
    <source>
        <dbReference type="PROSITE" id="PS50168"/>
    </source>
</evidence>
<dbReference type="Pfam" id="PF00560">
    <property type="entry name" value="LRR_1"/>
    <property type="match status" value="1"/>
</dbReference>
<dbReference type="SMART" id="SM00031">
    <property type="entry name" value="DED"/>
    <property type="match status" value="1"/>
</dbReference>